<proteinExistence type="predicted"/>
<protein>
    <recommendedName>
        <fullName evidence="2">Lipoprotein</fullName>
    </recommendedName>
</protein>
<dbReference type="AlphaFoldDB" id="A0A3B0VZ36"/>
<dbReference type="PROSITE" id="PS51257">
    <property type="entry name" value="PROKAR_LIPOPROTEIN"/>
    <property type="match status" value="1"/>
</dbReference>
<dbReference type="EMBL" id="UOFC01000004">
    <property type="protein sequence ID" value="VAW44402.1"/>
    <property type="molecule type" value="Genomic_DNA"/>
</dbReference>
<evidence type="ECO:0000313" key="1">
    <source>
        <dbReference type="EMBL" id="VAW44402.1"/>
    </source>
</evidence>
<gene>
    <name evidence="1" type="ORF">MNBD_GAMMA03-910</name>
</gene>
<accession>A0A3B0VZ36</accession>
<reference evidence="1" key="1">
    <citation type="submission" date="2018-06" db="EMBL/GenBank/DDBJ databases">
        <authorList>
            <person name="Zhirakovskaya E."/>
        </authorList>
    </citation>
    <scope>NUCLEOTIDE SEQUENCE</scope>
</reference>
<sequence>MKKLSINLFVILFILMSCSGKPSKKRNLDNTLYAYASSIRWSNFDAAVTFLKQGDKEHSHSDFELQRLKQFKVSSYIESPIKPGVKENIILQSVEIQLYNIHNNKTRNIYDHQTWEYDAALSRWLLTSGLPKL</sequence>
<organism evidence="1">
    <name type="scientific">hydrothermal vent metagenome</name>
    <dbReference type="NCBI Taxonomy" id="652676"/>
    <lineage>
        <taxon>unclassified sequences</taxon>
        <taxon>metagenomes</taxon>
        <taxon>ecological metagenomes</taxon>
    </lineage>
</organism>
<name>A0A3B0VZ36_9ZZZZ</name>
<evidence type="ECO:0008006" key="2">
    <source>
        <dbReference type="Google" id="ProtNLM"/>
    </source>
</evidence>